<comment type="caution">
    <text evidence="2">The sequence shown here is derived from an EMBL/GenBank/DDBJ whole genome shotgun (WGS) entry which is preliminary data.</text>
</comment>
<feature type="transmembrane region" description="Helical" evidence="1">
    <location>
        <begin position="7"/>
        <end position="33"/>
    </location>
</feature>
<protein>
    <submittedName>
        <fullName evidence="2">Uncharacterized protein</fullName>
    </submittedName>
</protein>
<dbReference type="Proteomes" id="UP000036780">
    <property type="component" value="Unassembled WGS sequence"/>
</dbReference>
<keyword evidence="1" id="KW-0472">Membrane</keyword>
<organism evidence="2 3">
    <name type="scientific">Virgibacillus pantothenticus</name>
    <dbReference type="NCBI Taxonomy" id="1473"/>
    <lineage>
        <taxon>Bacteria</taxon>
        <taxon>Bacillati</taxon>
        <taxon>Bacillota</taxon>
        <taxon>Bacilli</taxon>
        <taxon>Bacillales</taxon>
        <taxon>Bacillaceae</taxon>
        <taxon>Virgibacillus</taxon>
    </lineage>
</organism>
<dbReference type="PATRIC" id="fig|1473.5.peg.4135"/>
<feature type="transmembrane region" description="Helical" evidence="1">
    <location>
        <begin position="39"/>
        <end position="59"/>
    </location>
</feature>
<name>A0A0L0QRD4_VIRPA</name>
<dbReference type="EMBL" id="LGTO01000005">
    <property type="protein sequence ID" value="KNE21190.1"/>
    <property type="molecule type" value="Genomic_DNA"/>
</dbReference>
<evidence type="ECO:0000256" key="1">
    <source>
        <dbReference type="SAM" id="Phobius"/>
    </source>
</evidence>
<evidence type="ECO:0000313" key="2">
    <source>
        <dbReference type="EMBL" id="KNE21190.1"/>
    </source>
</evidence>
<proteinExistence type="predicted"/>
<reference evidence="3" key="1">
    <citation type="submission" date="2015-07" db="EMBL/GenBank/DDBJ databases">
        <title>Fjat-10053 dsm26.</title>
        <authorList>
            <person name="Liu B."/>
            <person name="Wang J."/>
            <person name="Zhu Y."/>
            <person name="Liu G."/>
            <person name="Chen Q."/>
            <person name="Chen Z."/>
            <person name="Lan J."/>
            <person name="Che J."/>
            <person name="Ge C."/>
            <person name="Shi H."/>
            <person name="Pan Z."/>
            <person name="Liu X."/>
        </authorList>
    </citation>
    <scope>NUCLEOTIDE SEQUENCE [LARGE SCALE GENOMIC DNA]</scope>
    <source>
        <strain evidence="3">DSM 26</strain>
    </source>
</reference>
<evidence type="ECO:0000313" key="3">
    <source>
        <dbReference type="Proteomes" id="UP000036780"/>
    </source>
</evidence>
<sequence length="62" mass="7104">MWSNKNFMMLFSGQIVSFIGIALFTTSLPYLVIYLDGQQVTSVVLKVCLLYLSYSFCFLGEY</sequence>
<dbReference type="AlphaFoldDB" id="A0A0L0QRD4"/>
<keyword evidence="1" id="KW-0812">Transmembrane</keyword>
<keyword evidence="3" id="KW-1185">Reference proteome</keyword>
<accession>A0A0L0QRD4</accession>
<keyword evidence="1" id="KW-1133">Transmembrane helix</keyword>
<gene>
    <name evidence="2" type="ORF">AFK71_05735</name>
</gene>